<dbReference type="STRING" id="1166018.FAES_0271"/>
<dbReference type="AlphaFoldDB" id="I0K2D2"/>
<protein>
    <recommendedName>
        <fullName evidence="4">Asparagine synthetase B</fullName>
    </recommendedName>
</protein>
<feature type="signal peptide" evidence="1">
    <location>
        <begin position="1"/>
        <end position="39"/>
    </location>
</feature>
<evidence type="ECO:0008006" key="4">
    <source>
        <dbReference type="Google" id="ProtNLM"/>
    </source>
</evidence>
<gene>
    <name evidence="2" type="ORF">FAES_0271</name>
</gene>
<keyword evidence="1" id="KW-0732">Signal</keyword>
<dbReference type="eggNOG" id="ENOG502ZA3P">
    <property type="taxonomic scope" value="Bacteria"/>
</dbReference>
<name>I0K2D2_9BACT</name>
<proteinExistence type="predicted"/>
<organism evidence="2 3">
    <name type="scientific">Fibrella aestuarina BUZ 2</name>
    <dbReference type="NCBI Taxonomy" id="1166018"/>
    <lineage>
        <taxon>Bacteria</taxon>
        <taxon>Pseudomonadati</taxon>
        <taxon>Bacteroidota</taxon>
        <taxon>Cytophagia</taxon>
        <taxon>Cytophagales</taxon>
        <taxon>Spirosomataceae</taxon>
        <taxon>Fibrella</taxon>
    </lineage>
</organism>
<accession>I0K2D2</accession>
<sequence>MPSLPVCVYTCQTNPVMKRLSLFLLVSWAIACWAAPARANSILIPMDDQQTDHLKAYGIAYAVLQADGDVDWLLNYRGGSFLIDFSTKFESECRIRGVSFQLLTDGGAASLKQQLANPDQNTDVVALHKAAKIVVYSPIKTSPAAFENTDAVLLVLTYAEIPYDVVYDQEILSGDLPKYDWLHLHHEDFTGQFGRNLNRLSPADVKAQEAIAKQFGYAKVSQMKLAVAKAIKAFCAGGGYLFAMCSATETLDIALAAEGLDIVGSSYDGDGEDADGQAKLDFSKTFAFQNFKLESDYGGGFSTFSDINATAGGGYGQASGYFQLFNFSARYDVVPAMLTQNHENVIKEFFGQTTAFRKAAVKSNVLVMGEGKTSDRYLYGELGRGQWTFYGGHDPEGLRGGGNWRIPTDLHLHPHSPGYRLILNNVLFPSAKKKKRKT</sequence>
<dbReference type="KEGG" id="fae:FAES_0271"/>
<evidence type="ECO:0000313" key="3">
    <source>
        <dbReference type="Proteomes" id="UP000011058"/>
    </source>
</evidence>
<keyword evidence="3" id="KW-1185">Reference proteome</keyword>
<dbReference type="HOGENOM" id="CLU_657003_0_0_10"/>
<reference evidence="2 3" key="1">
    <citation type="journal article" date="2012" name="J. Bacteriol.">
        <title>Genome Sequence of Fibrella aestuarina BUZ 2T, a Filamentous Marine Bacterium.</title>
        <authorList>
            <person name="Filippini M."/>
            <person name="Qi W."/>
            <person name="Blom J."/>
            <person name="Goesmann A."/>
            <person name="Smits T.H."/>
            <person name="Bagheri H.C."/>
        </authorList>
    </citation>
    <scope>NUCLEOTIDE SEQUENCE [LARGE SCALE GENOMIC DNA]</scope>
    <source>
        <strain evidence="3">BUZ 2T</strain>
    </source>
</reference>
<evidence type="ECO:0000313" key="2">
    <source>
        <dbReference type="EMBL" id="CCG98285.1"/>
    </source>
</evidence>
<feature type="chain" id="PRO_5003631000" description="Asparagine synthetase B" evidence="1">
    <location>
        <begin position="40"/>
        <end position="438"/>
    </location>
</feature>
<dbReference type="EMBL" id="HE796683">
    <property type="protein sequence ID" value="CCG98285.1"/>
    <property type="molecule type" value="Genomic_DNA"/>
</dbReference>
<evidence type="ECO:0000256" key="1">
    <source>
        <dbReference type="SAM" id="SignalP"/>
    </source>
</evidence>
<dbReference type="Proteomes" id="UP000011058">
    <property type="component" value="Chromosome"/>
</dbReference>